<keyword evidence="2" id="KW-0378">Hydrolase</keyword>
<dbReference type="Proteomes" id="UP000277582">
    <property type="component" value="Unassembled WGS sequence"/>
</dbReference>
<dbReference type="GO" id="GO:0016787">
    <property type="term" value="F:hydrolase activity"/>
    <property type="evidence" value="ECO:0007669"/>
    <property type="project" value="UniProtKB-KW"/>
</dbReference>
<feature type="domain" description="Helicase ATP-binding" evidence="6">
    <location>
        <begin position="9"/>
        <end position="202"/>
    </location>
</feature>
<sequence length="556" mass="62216">MRTGIMDALFDAGPSRISVLVAPTGYGKTSAVHYSWRELLNKWGRVVHVLPLRALVSNVCSNAVDRGVPINLISYQAMLREIEKHEVRKSPYMFSPYAVTTYDSFLTSMYVAPVAELSHIYAHRDTGLLVAAGGVLLDEVHLVLSIDKVDDTSGEWKKALTSMIFTLEALSFMDRPTVLVTATLSREVLRYLEKELKRKGIEVVLHLCLGERGLRYYSGAVQYTVEHGLDKDYDSLYDKYSRVSLTEVSKEGLEKDVLSALDHSQSVLVFCNTVHRAVDVYKKIKEIVDVPVLLLHARLAEKHREAVLRTVNDLLGNKSFVLISTQCLEAGADLDFDTVVTEVAPPGSLIQRAGRAIRNLRERLEREERRPQVIISISEDSLKSASEVYPAESVKAVLGQLKSGTYFLDWRFGKSGPSFIDLLATVSYSPEIDFNVQLLLKGLLELQFVVEKNIIDILGELDDNMRGSLLKDAALIPLIVEDDVVTVSLDYLNKHQDILELRNGRAVVILDNGERTLNLRSLLQRPLSNLHKLSREGKFLGLKVRESAYSPEVGLP</sequence>
<evidence type="ECO:0000259" key="6">
    <source>
        <dbReference type="PROSITE" id="PS51192"/>
    </source>
</evidence>
<dbReference type="InterPro" id="IPR011545">
    <property type="entry name" value="DEAD/DEAH_box_helicase_dom"/>
</dbReference>
<dbReference type="GO" id="GO:0003724">
    <property type="term" value="F:RNA helicase activity"/>
    <property type="evidence" value="ECO:0007669"/>
    <property type="project" value="TreeGrafter"/>
</dbReference>
<dbReference type="RefSeq" id="WP_125672470.1">
    <property type="nucleotide sequence ID" value="NZ_RCOS01000147.1"/>
</dbReference>
<dbReference type="InterPro" id="IPR014001">
    <property type="entry name" value="Helicase_ATP-bd"/>
</dbReference>
<dbReference type="Pfam" id="PF00270">
    <property type="entry name" value="DEAD"/>
    <property type="match status" value="1"/>
</dbReference>
<dbReference type="GO" id="GO:0051607">
    <property type="term" value="P:defense response to virus"/>
    <property type="evidence" value="ECO:0007669"/>
    <property type="project" value="UniProtKB-KW"/>
</dbReference>
<dbReference type="SUPFAM" id="SSF52540">
    <property type="entry name" value="P-loop containing nucleoside triphosphate hydrolases"/>
    <property type="match status" value="1"/>
</dbReference>
<protein>
    <submittedName>
        <fullName evidence="8">CRISPR-associated helicase Cas3</fullName>
    </submittedName>
</protein>
<dbReference type="NCBIfam" id="TIGR01587">
    <property type="entry name" value="cas3_core"/>
    <property type="match status" value="1"/>
</dbReference>
<evidence type="ECO:0000256" key="5">
    <source>
        <dbReference type="ARBA" id="ARBA00023118"/>
    </source>
</evidence>
<keyword evidence="1" id="KW-0547">Nucleotide-binding</keyword>
<dbReference type="SMART" id="SM00490">
    <property type="entry name" value="HELICc"/>
    <property type="match status" value="1"/>
</dbReference>
<gene>
    <name evidence="8" type="primary">cas3</name>
    <name evidence="8" type="ORF">D6D85_13465</name>
</gene>
<accession>A0A3R9PTE4</accession>
<dbReference type="InterPro" id="IPR006474">
    <property type="entry name" value="Helicase_Cas3_CRISPR-ass_core"/>
</dbReference>
<evidence type="ECO:0000313" key="8">
    <source>
        <dbReference type="EMBL" id="RSN72535.1"/>
    </source>
</evidence>
<evidence type="ECO:0000259" key="7">
    <source>
        <dbReference type="PROSITE" id="PS51194"/>
    </source>
</evidence>
<dbReference type="PANTHER" id="PTHR47963:SF9">
    <property type="entry name" value="CRISPR-ASSOCIATED ENDONUCLEASE_HELICASE CAS3"/>
    <property type="match status" value="1"/>
</dbReference>
<dbReference type="PROSITE" id="PS51192">
    <property type="entry name" value="HELICASE_ATP_BIND_1"/>
    <property type="match status" value="1"/>
</dbReference>
<evidence type="ECO:0000256" key="4">
    <source>
        <dbReference type="ARBA" id="ARBA00022840"/>
    </source>
</evidence>
<dbReference type="AlphaFoldDB" id="A0A3R9PTE4"/>
<evidence type="ECO:0000256" key="1">
    <source>
        <dbReference type="ARBA" id="ARBA00022741"/>
    </source>
</evidence>
<dbReference type="EMBL" id="RCOS01000147">
    <property type="protein sequence ID" value="RSN72535.1"/>
    <property type="molecule type" value="Genomic_DNA"/>
</dbReference>
<reference evidence="8 9" key="1">
    <citation type="submission" date="2018-10" db="EMBL/GenBank/DDBJ databases">
        <title>Co-occurring genomic capacity for anaerobic methane metabolism and dissimilatory sulfite reduction discovered in the Korarchaeota.</title>
        <authorList>
            <person name="Mckay L.J."/>
            <person name="Dlakic M."/>
            <person name="Fields M.W."/>
            <person name="Delmont T.O."/>
            <person name="Eren A.M."/>
            <person name="Jay Z.J."/>
            <person name="Klingelsmith K.B."/>
            <person name="Rusch D.B."/>
            <person name="Inskeep W.P."/>
        </authorList>
    </citation>
    <scope>NUCLEOTIDE SEQUENCE [LARGE SCALE GENOMIC DNA]</scope>
    <source>
        <strain evidence="8 9">MDKW</strain>
    </source>
</reference>
<comment type="caution">
    <text evidence="8">The sequence shown here is derived from an EMBL/GenBank/DDBJ whole genome shotgun (WGS) entry which is preliminary data.</text>
</comment>
<dbReference type="InterPro" id="IPR027417">
    <property type="entry name" value="P-loop_NTPase"/>
</dbReference>
<dbReference type="Gene3D" id="3.40.50.300">
    <property type="entry name" value="P-loop containing nucleotide triphosphate hydrolases"/>
    <property type="match status" value="2"/>
</dbReference>
<dbReference type="PROSITE" id="PS51194">
    <property type="entry name" value="HELICASE_CTER"/>
    <property type="match status" value="1"/>
</dbReference>
<keyword evidence="5" id="KW-0051">Antiviral defense</keyword>
<evidence type="ECO:0000313" key="9">
    <source>
        <dbReference type="Proteomes" id="UP000277582"/>
    </source>
</evidence>
<evidence type="ECO:0000256" key="3">
    <source>
        <dbReference type="ARBA" id="ARBA00022806"/>
    </source>
</evidence>
<dbReference type="GO" id="GO:0140097">
    <property type="term" value="F:catalytic activity, acting on DNA"/>
    <property type="evidence" value="ECO:0007669"/>
    <property type="project" value="UniProtKB-ARBA"/>
</dbReference>
<evidence type="ECO:0000256" key="2">
    <source>
        <dbReference type="ARBA" id="ARBA00022801"/>
    </source>
</evidence>
<keyword evidence="9" id="KW-1185">Reference proteome</keyword>
<proteinExistence type="predicted"/>
<dbReference type="GO" id="GO:0005524">
    <property type="term" value="F:ATP binding"/>
    <property type="evidence" value="ECO:0007669"/>
    <property type="project" value="UniProtKB-KW"/>
</dbReference>
<dbReference type="InterPro" id="IPR054712">
    <property type="entry name" value="Cas3-like_dom"/>
</dbReference>
<dbReference type="Pfam" id="PF22590">
    <property type="entry name" value="Cas3-like_C_2"/>
    <property type="match status" value="1"/>
</dbReference>
<name>A0A3R9PTE4_9CREN</name>
<keyword evidence="3" id="KW-0347">Helicase</keyword>
<dbReference type="OrthoDB" id="43851at2157"/>
<dbReference type="InterPro" id="IPR050547">
    <property type="entry name" value="DEAD_box_RNA_helicases"/>
</dbReference>
<dbReference type="PANTHER" id="PTHR47963">
    <property type="entry name" value="DEAD-BOX ATP-DEPENDENT RNA HELICASE 47, MITOCHONDRIAL"/>
    <property type="match status" value="1"/>
</dbReference>
<feature type="domain" description="Helicase C-terminal" evidence="7">
    <location>
        <begin position="253"/>
        <end position="409"/>
    </location>
</feature>
<keyword evidence="4" id="KW-0067">ATP-binding</keyword>
<organism evidence="8 9">
    <name type="scientific">Candidatus Methanodesulfokora washburnensis</name>
    <dbReference type="NCBI Taxonomy" id="2478471"/>
    <lineage>
        <taxon>Archaea</taxon>
        <taxon>Thermoproteota</taxon>
        <taxon>Candidatus Korarchaeia</taxon>
        <taxon>Candidatus Korarchaeia incertae sedis</taxon>
        <taxon>Candidatus Methanodesulfokora</taxon>
    </lineage>
</organism>
<dbReference type="GO" id="GO:0003723">
    <property type="term" value="F:RNA binding"/>
    <property type="evidence" value="ECO:0007669"/>
    <property type="project" value="TreeGrafter"/>
</dbReference>
<dbReference type="InterPro" id="IPR001650">
    <property type="entry name" value="Helicase_C-like"/>
</dbReference>